<evidence type="ECO:0000313" key="10">
    <source>
        <dbReference type="Proteomes" id="UP000692954"/>
    </source>
</evidence>
<feature type="binding site" evidence="8">
    <location>
        <position position="244"/>
    </location>
    <ligand>
        <name>Zn(2+)</name>
        <dbReference type="ChEBI" id="CHEBI:29105"/>
        <note>catalytic</note>
    </ligand>
</feature>
<organism evidence="9 10">
    <name type="scientific">Paramecium sonneborni</name>
    <dbReference type="NCBI Taxonomy" id="65129"/>
    <lineage>
        <taxon>Eukaryota</taxon>
        <taxon>Sar</taxon>
        <taxon>Alveolata</taxon>
        <taxon>Ciliophora</taxon>
        <taxon>Intramacronucleata</taxon>
        <taxon>Oligohymenophorea</taxon>
        <taxon>Peniculida</taxon>
        <taxon>Parameciidae</taxon>
        <taxon>Paramecium</taxon>
    </lineage>
</organism>
<feature type="binding site" evidence="8">
    <location>
        <position position="240"/>
    </location>
    <ligand>
        <name>Zn(2+)</name>
        <dbReference type="ChEBI" id="CHEBI:29105"/>
        <note>catalytic</note>
    </ligand>
</feature>
<dbReference type="PANTHER" id="PTHR10942:SF0">
    <property type="entry name" value="LEISHMANOLYSIN-LIKE PEPTIDASE"/>
    <property type="match status" value="1"/>
</dbReference>
<gene>
    <name evidence="9" type="ORF">PSON_ATCC_30995.1.T0310053</name>
</gene>
<evidence type="ECO:0000256" key="7">
    <source>
        <dbReference type="PIRSR" id="PIRSR601577-1"/>
    </source>
</evidence>
<reference evidence="9" key="1">
    <citation type="submission" date="2021-01" db="EMBL/GenBank/DDBJ databases">
        <authorList>
            <consortium name="Genoscope - CEA"/>
            <person name="William W."/>
        </authorList>
    </citation>
    <scope>NUCLEOTIDE SEQUENCE</scope>
</reference>
<dbReference type="GO" id="GO:0004222">
    <property type="term" value="F:metalloendopeptidase activity"/>
    <property type="evidence" value="ECO:0007669"/>
    <property type="project" value="InterPro"/>
</dbReference>
<dbReference type="OrthoDB" id="527990at2759"/>
<dbReference type="Proteomes" id="UP000692954">
    <property type="component" value="Unassembled WGS sequence"/>
</dbReference>
<keyword evidence="5 8" id="KW-0862">Zinc</keyword>
<dbReference type="FunFam" id="3.90.132.10:FF:000001">
    <property type="entry name" value="leishmanolysin-like peptidase isoform X2"/>
    <property type="match status" value="1"/>
</dbReference>
<evidence type="ECO:0000256" key="5">
    <source>
        <dbReference type="ARBA" id="ARBA00022833"/>
    </source>
</evidence>
<dbReference type="GO" id="GO:0005737">
    <property type="term" value="C:cytoplasm"/>
    <property type="evidence" value="ECO:0007669"/>
    <property type="project" value="TreeGrafter"/>
</dbReference>
<keyword evidence="4" id="KW-0378">Hydrolase</keyword>
<feature type="binding site" evidence="8">
    <location>
        <position position="315"/>
    </location>
    <ligand>
        <name>Zn(2+)</name>
        <dbReference type="ChEBI" id="CHEBI:29105"/>
        <note>catalytic</note>
    </ligand>
</feature>
<sequence length="546" mass="60558">MIFLSTLIKVVSITTVVLLAGGSTYYYLQNDNSSKVQEKHLKGSHQLLHNNNFHHRKMEDEEIHICNHGHFIKEIEIEEPERSTEIPLEARLSHEQMLIKNHKQGNWQTIRIKTDYSSFQASAQQADFIENKLVKAATGFLKAAIKVYPSSKLFLSGQCGTVTIPSSLKNGVTGVDLVLFVTATTSQENWVARAGACRLDSTTLRPTAGSLEFNLKYFNQLDFSKLSEGKWFKWIQTTIHEITHVLGFSSGLFPYYIDPNTMQKLGLSQIVKSYGGRDWIILPKVVNAVKSHFGCQSAWGAPLENNGGQGTAGSHWERTAFGNEAMTGSEFPDSVFTIFTFNLLESTGWYNMDHKQSEPFNWGKDEGCPIAQGQCVQGLREFCKAGSDGCSSDFTGIATCSLSDVLTDGCGYWKAYGNTDCRYNSDFIGQLAQYGGYYGNDSKCFYTTLPTKVGFQRVVTDCFKALCQNNVITFSISNKSYQCVTSGQTINVKYSYYSATVTCPDIKHFCNTQRTCPNACSGVGTCRGTTCYCWSGYSGADCSISS</sequence>
<dbReference type="Pfam" id="PF01457">
    <property type="entry name" value="Peptidase_M8"/>
    <property type="match status" value="1"/>
</dbReference>
<evidence type="ECO:0000256" key="4">
    <source>
        <dbReference type="ARBA" id="ARBA00022801"/>
    </source>
</evidence>
<protein>
    <recommendedName>
        <fullName evidence="11">Leishmanolysin</fullName>
    </recommendedName>
</protein>
<keyword evidence="2" id="KW-0645">Protease</keyword>
<evidence type="ECO:0000256" key="3">
    <source>
        <dbReference type="ARBA" id="ARBA00022723"/>
    </source>
</evidence>
<dbReference type="GO" id="GO:0006508">
    <property type="term" value="P:proteolysis"/>
    <property type="evidence" value="ECO:0007669"/>
    <property type="project" value="UniProtKB-KW"/>
</dbReference>
<keyword evidence="6 8" id="KW-0482">Metalloprotease</keyword>
<keyword evidence="3 8" id="KW-0479">Metal-binding</keyword>
<proteinExistence type="inferred from homology"/>
<comment type="cofactor">
    <cofactor evidence="8">
        <name>Zn(2+)</name>
        <dbReference type="ChEBI" id="CHEBI:29105"/>
    </cofactor>
    <text evidence="8">Binds 1 zinc ion per subunit.</text>
</comment>
<dbReference type="GO" id="GO:0007155">
    <property type="term" value="P:cell adhesion"/>
    <property type="evidence" value="ECO:0007669"/>
    <property type="project" value="InterPro"/>
</dbReference>
<dbReference type="PANTHER" id="PTHR10942">
    <property type="entry name" value="LEISHMANOLYSIN-LIKE PEPTIDASE"/>
    <property type="match status" value="1"/>
</dbReference>
<comment type="caution">
    <text evidence="9">The sequence shown here is derived from an EMBL/GenBank/DDBJ whole genome shotgun (WGS) entry which is preliminary data.</text>
</comment>
<accession>A0A8S1M6T7</accession>
<dbReference type="EMBL" id="CAJJDN010000031">
    <property type="protein sequence ID" value="CAD8073623.1"/>
    <property type="molecule type" value="Genomic_DNA"/>
</dbReference>
<comment type="similarity">
    <text evidence="1">Belongs to the peptidase M8 family.</text>
</comment>
<evidence type="ECO:0000256" key="2">
    <source>
        <dbReference type="ARBA" id="ARBA00022670"/>
    </source>
</evidence>
<dbReference type="GO" id="GO:0016020">
    <property type="term" value="C:membrane"/>
    <property type="evidence" value="ECO:0007669"/>
    <property type="project" value="InterPro"/>
</dbReference>
<evidence type="ECO:0000256" key="8">
    <source>
        <dbReference type="PIRSR" id="PIRSR601577-2"/>
    </source>
</evidence>
<evidence type="ECO:0008006" key="11">
    <source>
        <dbReference type="Google" id="ProtNLM"/>
    </source>
</evidence>
<name>A0A8S1M6T7_9CILI</name>
<dbReference type="GO" id="GO:0046872">
    <property type="term" value="F:metal ion binding"/>
    <property type="evidence" value="ECO:0007669"/>
    <property type="project" value="UniProtKB-KW"/>
</dbReference>
<dbReference type="AlphaFoldDB" id="A0A8S1M6T7"/>
<evidence type="ECO:0000256" key="6">
    <source>
        <dbReference type="ARBA" id="ARBA00023049"/>
    </source>
</evidence>
<keyword evidence="10" id="KW-1185">Reference proteome</keyword>
<evidence type="ECO:0000256" key="1">
    <source>
        <dbReference type="ARBA" id="ARBA00005860"/>
    </source>
</evidence>
<feature type="active site" evidence="7">
    <location>
        <position position="241"/>
    </location>
</feature>
<evidence type="ECO:0000313" key="9">
    <source>
        <dbReference type="EMBL" id="CAD8073623.1"/>
    </source>
</evidence>
<dbReference type="InterPro" id="IPR001577">
    <property type="entry name" value="Peptidase_M8"/>
</dbReference>